<dbReference type="Proteomes" id="UP000324222">
    <property type="component" value="Unassembled WGS sequence"/>
</dbReference>
<reference evidence="2 3" key="1">
    <citation type="submission" date="2019-05" db="EMBL/GenBank/DDBJ databases">
        <title>Another draft genome of Portunus trituberculatus and its Hox gene families provides insights of decapod evolution.</title>
        <authorList>
            <person name="Jeong J.-H."/>
            <person name="Song I."/>
            <person name="Kim S."/>
            <person name="Choi T."/>
            <person name="Kim D."/>
            <person name="Ryu S."/>
            <person name="Kim W."/>
        </authorList>
    </citation>
    <scope>NUCLEOTIDE SEQUENCE [LARGE SCALE GENOMIC DNA]</scope>
    <source>
        <tissue evidence="2">Muscle</tissue>
    </source>
</reference>
<dbReference type="EMBL" id="VSRR010000011">
    <property type="protein sequence ID" value="MPC07907.1"/>
    <property type="molecule type" value="Genomic_DNA"/>
</dbReference>
<dbReference type="AlphaFoldDB" id="A0A5B7CES5"/>
<evidence type="ECO:0000313" key="3">
    <source>
        <dbReference type="Proteomes" id="UP000324222"/>
    </source>
</evidence>
<evidence type="ECO:0000256" key="1">
    <source>
        <dbReference type="SAM" id="MobiDB-lite"/>
    </source>
</evidence>
<sequence>MPPSVGFDREQERETVPGTAAVSRGAARRVSGFEGQTLRLQSPSLSLQGRWRHFLRARLLLTYFYYLERNRGY</sequence>
<gene>
    <name evidence="2" type="ORF">E2C01_000474</name>
</gene>
<comment type="caution">
    <text evidence="2">The sequence shown here is derived from an EMBL/GenBank/DDBJ whole genome shotgun (WGS) entry which is preliminary data.</text>
</comment>
<keyword evidence="3" id="KW-1185">Reference proteome</keyword>
<organism evidence="2 3">
    <name type="scientific">Portunus trituberculatus</name>
    <name type="common">Swimming crab</name>
    <name type="synonym">Neptunus trituberculatus</name>
    <dbReference type="NCBI Taxonomy" id="210409"/>
    <lineage>
        <taxon>Eukaryota</taxon>
        <taxon>Metazoa</taxon>
        <taxon>Ecdysozoa</taxon>
        <taxon>Arthropoda</taxon>
        <taxon>Crustacea</taxon>
        <taxon>Multicrustacea</taxon>
        <taxon>Malacostraca</taxon>
        <taxon>Eumalacostraca</taxon>
        <taxon>Eucarida</taxon>
        <taxon>Decapoda</taxon>
        <taxon>Pleocyemata</taxon>
        <taxon>Brachyura</taxon>
        <taxon>Eubrachyura</taxon>
        <taxon>Portunoidea</taxon>
        <taxon>Portunidae</taxon>
        <taxon>Portuninae</taxon>
        <taxon>Portunus</taxon>
    </lineage>
</organism>
<accession>A0A5B7CES5</accession>
<evidence type="ECO:0000313" key="2">
    <source>
        <dbReference type="EMBL" id="MPC07907.1"/>
    </source>
</evidence>
<name>A0A5B7CES5_PORTR</name>
<protein>
    <submittedName>
        <fullName evidence="2">Uncharacterized protein</fullName>
    </submittedName>
</protein>
<proteinExistence type="predicted"/>
<feature type="region of interest" description="Disordered" evidence="1">
    <location>
        <begin position="1"/>
        <end position="23"/>
    </location>
</feature>